<name>A0A9W9TPH5_PENCI</name>
<dbReference type="PANTHER" id="PTHR38791">
    <property type="entry name" value="ZN(II)2CYS6 TRANSCRIPTION FACTOR (EUROFUNG)-RELATED-RELATED"/>
    <property type="match status" value="1"/>
</dbReference>
<feature type="region of interest" description="Disordered" evidence="1">
    <location>
        <begin position="1"/>
        <end position="46"/>
    </location>
</feature>
<dbReference type="AlphaFoldDB" id="A0A9W9TPH5"/>
<dbReference type="Pfam" id="PF11951">
    <property type="entry name" value="Fungal_trans_2"/>
    <property type="match status" value="1"/>
</dbReference>
<accession>A0A9W9TPH5</accession>
<evidence type="ECO:0000313" key="2">
    <source>
        <dbReference type="EMBL" id="KAJ5233857.1"/>
    </source>
</evidence>
<feature type="compositionally biased region" description="Polar residues" evidence="1">
    <location>
        <begin position="15"/>
        <end position="27"/>
    </location>
</feature>
<reference evidence="2" key="1">
    <citation type="submission" date="2022-11" db="EMBL/GenBank/DDBJ databases">
        <authorList>
            <person name="Petersen C."/>
        </authorList>
    </citation>
    <scope>NUCLEOTIDE SEQUENCE</scope>
    <source>
        <strain evidence="2">IBT 23319</strain>
    </source>
</reference>
<dbReference type="EMBL" id="JAPQKT010000004">
    <property type="protein sequence ID" value="KAJ5233857.1"/>
    <property type="molecule type" value="Genomic_DNA"/>
</dbReference>
<evidence type="ECO:0000313" key="3">
    <source>
        <dbReference type="Proteomes" id="UP001147733"/>
    </source>
</evidence>
<keyword evidence="3" id="KW-1185">Reference proteome</keyword>
<dbReference type="GeneID" id="81383710"/>
<sequence>MSRGAKPSTEDEKSVSSTKRGSSQSLAESKELTVTDGGASSPAKSKILPSKISANSLPTWPPPLGPADLCVSMEDTVVPLWFNAYLYLPHDPSVRGSFMEFLPGMYSNAEHGSALHLSTLAVGFFSLAAWTGQASLFRASERTFLKALPKIRNALQSSDSTDLDSMLVSILLLSIYEEMVATKDSELPMRAHLRGAVALINERKSKSMEQAPSTQVSHMLEAQIIKNSRSLANPSVSTPDVWPLLKPRDSSPKIVLTSIASEIVQLRQAWESIASTTYDASQVEEILRKANAIDINLVAWTYCLPEHWIPVAATIIPESVRTAGMYRNHCDCYTDIWIAVIWNTFRDCRILVQRIMLRCLYMTRSLDPDGRRIAGITLTIHKLANEVCASVPYFLGDQLESVRMKPGLVKYPSSETRPVNQTHWMSAPLMGAWHVFPYLRNLCYSDLGLPLEQCQWIQSQVNRILVIYFQR</sequence>
<dbReference type="RefSeq" id="XP_056501357.1">
    <property type="nucleotide sequence ID" value="XM_056644543.1"/>
</dbReference>
<dbReference type="OrthoDB" id="2991872at2759"/>
<reference evidence="2" key="2">
    <citation type="journal article" date="2023" name="IMA Fungus">
        <title>Comparative genomic study of the Penicillium genus elucidates a diverse pangenome and 15 lateral gene transfer events.</title>
        <authorList>
            <person name="Petersen C."/>
            <person name="Sorensen T."/>
            <person name="Nielsen M.R."/>
            <person name="Sondergaard T.E."/>
            <person name="Sorensen J.L."/>
            <person name="Fitzpatrick D.A."/>
            <person name="Frisvad J.C."/>
            <person name="Nielsen K.L."/>
        </authorList>
    </citation>
    <scope>NUCLEOTIDE SEQUENCE</scope>
    <source>
        <strain evidence="2">IBT 23319</strain>
    </source>
</reference>
<proteinExistence type="predicted"/>
<organism evidence="2 3">
    <name type="scientific">Penicillium citrinum</name>
    <dbReference type="NCBI Taxonomy" id="5077"/>
    <lineage>
        <taxon>Eukaryota</taxon>
        <taxon>Fungi</taxon>
        <taxon>Dikarya</taxon>
        <taxon>Ascomycota</taxon>
        <taxon>Pezizomycotina</taxon>
        <taxon>Eurotiomycetes</taxon>
        <taxon>Eurotiomycetidae</taxon>
        <taxon>Eurotiales</taxon>
        <taxon>Aspergillaceae</taxon>
        <taxon>Penicillium</taxon>
    </lineage>
</organism>
<dbReference type="Proteomes" id="UP001147733">
    <property type="component" value="Unassembled WGS sequence"/>
</dbReference>
<comment type="caution">
    <text evidence="2">The sequence shown here is derived from an EMBL/GenBank/DDBJ whole genome shotgun (WGS) entry which is preliminary data.</text>
</comment>
<dbReference type="PANTHER" id="PTHR38791:SF5">
    <property type="entry name" value="TRANSCRIPTION FACTOR DBAG-RELATED"/>
    <property type="match status" value="1"/>
</dbReference>
<evidence type="ECO:0000256" key="1">
    <source>
        <dbReference type="SAM" id="MobiDB-lite"/>
    </source>
</evidence>
<dbReference type="InterPro" id="IPR053175">
    <property type="entry name" value="DHMBA_Reg_Transcription_Factor"/>
</dbReference>
<protein>
    <submittedName>
        <fullName evidence="2">Uncharacterized protein</fullName>
    </submittedName>
</protein>
<dbReference type="InterPro" id="IPR021858">
    <property type="entry name" value="Fun_TF"/>
</dbReference>
<gene>
    <name evidence="2" type="ORF">N7469_005623</name>
</gene>